<accession>A0A0J7KAK1</accession>
<feature type="non-terminal residue" evidence="2">
    <location>
        <position position="175"/>
    </location>
</feature>
<comment type="caution">
    <text evidence="2">The sequence shown here is derived from an EMBL/GenBank/DDBJ whole genome shotgun (WGS) entry which is preliminary data.</text>
</comment>
<keyword evidence="1" id="KW-0472">Membrane</keyword>
<keyword evidence="3" id="KW-1185">Reference proteome</keyword>
<reference evidence="2 3" key="1">
    <citation type="submission" date="2015-04" db="EMBL/GenBank/DDBJ databases">
        <title>Lasius niger genome sequencing.</title>
        <authorList>
            <person name="Konorov E.A."/>
            <person name="Nikitin M.A."/>
            <person name="Kirill M.V."/>
            <person name="Chang P."/>
        </authorList>
    </citation>
    <scope>NUCLEOTIDE SEQUENCE [LARGE SCALE GENOMIC DNA]</scope>
    <source>
        <tissue evidence="2">Whole</tissue>
    </source>
</reference>
<keyword evidence="1" id="KW-1133">Transmembrane helix</keyword>
<protein>
    <submittedName>
        <fullName evidence="2">Uncharacterized protein</fullName>
    </submittedName>
</protein>
<dbReference type="Proteomes" id="UP000036403">
    <property type="component" value="Unassembled WGS sequence"/>
</dbReference>
<evidence type="ECO:0000313" key="3">
    <source>
        <dbReference type="Proteomes" id="UP000036403"/>
    </source>
</evidence>
<evidence type="ECO:0000256" key="1">
    <source>
        <dbReference type="SAM" id="Phobius"/>
    </source>
</evidence>
<keyword evidence="1" id="KW-0812">Transmembrane</keyword>
<dbReference type="EMBL" id="LBMM01010754">
    <property type="protein sequence ID" value="KMQ87261.1"/>
    <property type="molecule type" value="Genomic_DNA"/>
</dbReference>
<dbReference type="AlphaFoldDB" id="A0A0J7KAK1"/>
<proteinExistence type="predicted"/>
<name>A0A0J7KAK1_LASNI</name>
<organism evidence="2 3">
    <name type="scientific">Lasius niger</name>
    <name type="common">Black garden ant</name>
    <dbReference type="NCBI Taxonomy" id="67767"/>
    <lineage>
        <taxon>Eukaryota</taxon>
        <taxon>Metazoa</taxon>
        <taxon>Ecdysozoa</taxon>
        <taxon>Arthropoda</taxon>
        <taxon>Hexapoda</taxon>
        <taxon>Insecta</taxon>
        <taxon>Pterygota</taxon>
        <taxon>Neoptera</taxon>
        <taxon>Endopterygota</taxon>
        <taxon>Hymenoptera</taxon>
        <taxon>Apocrita</taxon>
        <taxon>Aculeata</taxon>
        <taxon>Formicoidea</taxon>
        <taxon>Formicidae</taxon>
        <taxon>Formicinae</taxon>
        <taxon>Lasius</taxon>
        <taxon>Lasius</taxon>
    </lineage>
</organism>
<dbReference type="PaxDb" id="67767-A0A0J7KAK1"/>
<feature type="transmembrane region" description="Helical" evidence="1">
    <location>
        <begin position="12"/>
        <end position="29"/>
    </location>
</feature>
<sequence>MAHKSRYSIREFASMIGSLISSILGFFAFQEPPSSVEVAFPGSRESISEAFKDRLIPPSAIPTMLTSLSESTIKHIRLSNNSAGALQHSNHRNRDMIVWDPAPVIAKLALIYQYDLYPLNAVARKMVILALATGQRAQTLASLRISQRIIGSVQEHDYIVFHPDKTKGIIKIELH</sequence>
<evidence type="ECO:0000313" key="2">
    <source>
        <dbReference type="EMBL" id="KMQ87261.1"/>
    </source>
</evidence>
<gene>
    <name evidence="2" type="ORF">RF55_13501</name>
</gene>